<reference evidence="3" key="2">
    <citation type="submission" date="2020-09" db="EMBL/GenBank/DDBJ databases">
        <authorList>
            <person name="Sun Q."/>
            <person name="Zhou Y."/>
        </authorList>
    </citation>
    <scope>NUCLEOTIDE SEQUENCE</scope>
    <source>
        <strain evidence="3">CGMCC 1.16548</strain>
    </source>
</reference>
<keyword evidence="4" id="KW-1185">Reference proteome</keyword>
<feature type="transmembrane region" description="Helical" evidence="1">
    <location>
        <begin position="317"/>
        <end position="341"/>
    </location>
</feature>
<accession>A0A8J3GNJ3</accession>
<feature type="signal peptide" evidence="2">
    <location>
        <begin position="1"/>
        <end position="27"/>
    </location>
</feature>
<feature type="chain" id="PRO_5039654812" description="DUF2330 domain-containing protein" evidence="2">
    <location>
        <begin position="28"/>
        <end position="344"/>
    </location>
</feature>
<keyword evidence="1" id="KW-1133">Transmembrane helix</keyword>
<evidence type="ECO:0000256" key="1">
    <source>
        <dbReference type="SAM" id="Phobius"/>
    </source>
</evidence>
<name>A0A8J3GNJ3_9MICO</name>
<keyword evidence="2" id="KW-0732">Signal</keyword>
<keyword evidence="1" id="KW-0472">Membrane</keyword>
<dbReference type="Pfam" id="PF10092">
    <property type="entry name" value="DUF2330"/>
    <property type="match status" value="1"/>
</dbReference>
<dbReference type="AlphaFoldDB" id="A0A8J3GNJ3"/>
<dbReference type="RefSeq" id="WP_191281796.1">
    <property type="nucleotide sequence ID" value="NZ_BNAI01000001.1"/>
</dbReference>
<evidence type="ECO:0000256" key="2">
    <source>
        <dbReference type="SAM" id="SignalP"/>
    </source>
</evidence>
<protein>
    <recommendedName>
        <fullName evidence="5">DUF2330 domain-containing protein</fullName>
    </recommendedName>
</protein>
<sequence length="344" mass="35493">MRSTDVRRGLAALLLAAGLSIAPVAPASACACGGVAPSPGSEVAVGEEHAIVSWQDGDARSGVQQIDLLLGVLSAEAETGLIFPTPAPATVTLGDRADFEAIDRVTTPTAVEVYDWWQVDALGDGGSAGAPPDVLAVVQLGPIEAVTLAASDSAGLHAWLDGNGFALAPEVSALLDGYVERGWYFVALKLTGDAPLDGGLDPLRFTFAAEHLVYPLELSRAATAPQTVRLYVFDDHRQRVSFAGGGAPVAAFTSWAAPVVGTEVERFGDYLTVVELSFAEPGTQILGDLEFADTLTDETTGTEYRVSVPLGLFGIPLGWVLVGVGVAAAIGVLLVVSIVGAKRS</sequence>
<comment type="caution">
    <text evidence="3">The sequence shown here is derived from an EMBL/GenBank/DDBJ whole genome shotgun (WGS) entry which is preliminary data.</text>
</comment>
<evidence type="ECO:0008006" key="5">
    <source>
        <dbReference type="Google" id="ProtNLM"/>
    </source>
</evidence>
<dbReference type="PROSITE" id="PS51257">
    <property type="entry name" value="PROKAR_LIPOPROTEIN"/>
    <property type="match status" value="1"/>
</dbReference>
<dbReference type="EMBL" id="BNAI01000001">
    <property type="protein sequence ID" value="GHF07458.1"/>
    <property type="molecule type" value="Genomic_DNA"/>
</dbReference>
<evidence type="ECO:0000313" key="3">
    <source>
        <dbReference type="EMBL" id="GHF07458.1"/>
    </source>
</evidence>
<dbReference type="Proteomes" id="UP000617531">
    <property type="component" value="Unassembled WGS sequence"/>
</dbReference>
<dbReference type="InterPro" id="IPR019283">
    <property type="entry name" value="DUF2330"/>
</dbReference>
<organism evidence="3 4">
    <name type="scientific">Pseudolysinimonas yzui</name>
    <dbReference type="NCBI Taxonomy" id="2708254"/>
    <lineage>
        <taxon>Bacteria</taxon>
        <taxon>Bacillati</taxon>
        <taxon>Actinomycetota</taxon>
        <taxon>Actinomycetes</taxon>
        <taxon>Micrococcales</taxon>
        <taxon>Microbacteriaceae</taxon>
        <taxon>Pseudolysinimonas</taxon>
    </lineage>
</organism>
<gene>
    <name evidence="3" type="ORF">GCM10011600_05140</name>
</gene>
<proteinExistence type="predicted"/>
<keyword evidence="1" id="KW-0812">Transmembrane</keyword>
<reference evidence="3" key="1">
    <citation type="journal article" date="2014" name="Int. J. Syst. Evol. Microbiol.">
        <title>Complete genome sequence of Corynebacterium casei LMG S-19264T (=DSM 44701T), isolated from a smear-ripened cheese.</title>
        <authorList>
            <consortium name="US DOE Joint Genome Institute (JGI-PGF)"/>
            <person name="Walter F."/>
            <person name="Albersmeier A."/>
            <person name="Kalinowski J."/>
            <person name="Ruckert C."/>
        </authorList>
    </citation>
    <scope>NUCLEOTIDE SEQUENCE</scope>
    <source>
        <strain evidence="3">CGMCC 1.16548</strain>
    </source>
</reference>
<evidence type="ECO:0000313" key="4">
    <source>
        <dbReference type="Proteomes" id="UP000617531"/>
    </source>
</evidence>